<sequence length="124" mass="13116">MDRIFYAGDSILTGSAIARALLEYAEALAKADTSATVEIPTRLDDGRIGRSTFLVGPASQLVSDAEPSPWDEIVDEQLTAYFREQTQRLRFSAPGGKASSTESTASDDGGPSSDDGGDAWVADL</sequence>
<gene>
    <name evidence="2" type="ORF">NVV95_08910</name>
</gene>
<name>A0ABT2GEL8_9MICO</name>
<accession>A0ABT2GEL8</accession>
<proteinExistence type="predicted"/>
<dbReference type="EMBL" id="JANTEZ010000003">
    <property type="protein sequence ID" value="MCS5714671.1"/>
    <property type="molecule type" value="Genomic_DNA"/>
</dbReference>
<organism evidence="2 3">
    <name type="scientific">Herbiconiux gentiana</name>
    <dbReference type="NCBI Taxonomy" id="2970912"/>
    <lineage>
        <taxon>Bacteria</taxon>
        <taxon>Bacillati</taxon>
        <taxon>Actinomycetota</taxon>
        <taxon>Actinomycetes</taxon>
        <taxon>Micrococcales</taxon>
        <taxon>Microbacteriaceae</taxon>
        <taxon>Herbiconiux</taxon>
    </lineage>
</organism>
<protein>
    <submittedName>
        <fullName evidence="2">Uncharacterized protein</fullName>
    </submittedName>
</protein>
<dbReference type="RefSeq" id="WP_259486191.1">
    <property type="nucleotide sequence ID" value="NZ_JANTEZ010000003.1"/>
</dbReference>
<evidence type="ECO:0000256" key="1">
    <source>
        <dbReference type="SAM" id="MobiDB-lite"/>
    </source>
</evidence>
<evidence type="ECO:0000313" key="3">
    <source>
        <dbReference type="Proteomes" id="UP001165580"/>
    </source>
</evidence>
<evidence type="ECO:0000313" key="2">
    <source>
        <dbReference type="EMBL" id="MCS5714671.1"/>
    </source>
</evidence>
<reference evidence="2" key="1">
    <citation type="submission" date="2022-08" db="EMBL/GenBank/DDBJ databases">
        <authorList>
            <person name="Deng Y."/>
            <person name="Han X.-F."/>
            <person name="Zhang Y.-Q."/>
        </authorList>
    </citation>
    <scope>NUCLEOTIDE SEQUENCE</scope>
    <source>
        <strain evidence="2">CPCC 205716</strain>
    </source>
</reference>
<dbReference type="Proteomes" id="UP001165580">
    <property type="component" value="Unassembled WGS sequence"/>
</dbReference>
<keyword evidence="3" id="KW-1185">Reference proteome</keyword>
<feature type="region of interest" description="Disordered" evidence="1">
    <location>
        <begin position="90"/>
        <end position="124"/>
    </location>
</feature>
<comment type="caution">
    <text evidence="2">The sequence shown here is derived from an EMBL/GenBank/DDBJ whole genome shotgun (WGS) entry which is preliminary data.</text>
</comment>